<protein>
    <submittedName>
        <fullName evidence="1">Uncharacterized protein</fullName>
    </submittedName>
</protein>
<evidence type="ECO:0000313" key="1">
    <source>
        <dbReference type="EMBL" id="CKS67783.1"/>
    </source>
</evidence>
<dbReference type="AlphaFoldDB" id="A0A655AA79"/>
<evidence type="ECO:0000313" key="2">
    <source>
        <dbReference type="EMBL" id="CKT68558.1"/>
    </source>
</evidence>
<evidence type="ECO:0000313" key="3">
    <source>
        <dbReference type="Proteomes" id="UP000049023"/>
    </source>
</evidence>
<dbReference type="Proteomes" id="UP000049023">
    <property type="component" value="Unassembled WGS sequence"/>
</dbReference>
<gene>
    <name evidence="2" type="ORF">ERS027659_04727</name>
    <name evidence="1" type="ORF">ERS027661_03403</name>
</gene>
<dbReference type="EMBL" id="CNFU01000879">
    <property type="protein sequence ID" value="CKS67783.1"/>
    <property type="molecule type" value="Genomic_DNA"/>
</dbReference>
<accession>A0A655AA79</accession>
<name>A0A655AA79_MYCTX</name>
<proteinExistence type="predicted"/>
<sequence length="83" mass="9593">MVRRYISVVSTNSFIQHPPLQLSLLGQLRKWLPAAPPQRYARRWRGGHTVCYLAQDVQLQLAYDRSRSARSPCRSLLITSRSI</sequence>
<organism evidence="1 3">
    <name type="scientific">Mycobacterium tuberculosis</name>
    <dbReference type="NCBI Taxonomy" id="1773"/>
    <lineage>
        <taxon>Bacteria</taxon>
        <taxon>Bacillati</taxon>
        <taxon>Actinomycetota</taxon>
        <taxon>Actinomycetes</taxon>
        <taxon>Mycobacteriales</taxon>
        <taxon>Mycobacteriaceae</taxon>
        <taxon>Mycobacterium</taxon>
        <taxon>Mycobacterium tuberculosis complex</taxon>
    </lineage>
</organism>
<reference evidence="3 4" key="1">
    <citation type="submission" date="2015-03" db="EMBL/GenBank/DDBJ databases">
        <authorList>
            <consortium name="Pathogen Informatics"/>
        </authorList>
    </citation>
    <scope>NUCLEOTIDE SEQUENCE [LARGE SCALE GENOMIC DNA]</scope>
    <source>
        <strain evidence="2 4">Bir 185</strain>
        <strain evidence="1 3">Bir 187</strain>
    </source>
</reference>
<dbReference type="Proteomes" id="UP000050164">
    <property type="component" value="Unassembled WGS sequence"/>
</dbReference>
<dbReference type="EMBL" id="CNFT01001843">
    <property type="protein sequence ID" value="CKT68558.1"/>
    <property type="molecule type" value="Genomic_DNA"/>
</dbReference>
<evidence type="ECO:0000313" key="4">
    <source>
        <dbReference type="Proteomes" id="UP000050164"/>
    </source>
</evidence>